<comment type="catalytic activity">
    <reaction evidence="1">
        <text>D-glucono-1,5-lactone + H2O = D-gluconate + H(+)</text>
        <dbReference type="Rhea" id="RHEA:10440"/>
        <dbReference type="ChEBI" id="CHEBI:15377"/>
        <dbReference type="ChEBI" id="CHEBI:15378"/>
        <dbReference type="ChEBI" id="CHEBI:16217"/>
        <dbReference type="ChEBI" id="CHEBI:18391"/>
        <dbReference type="EC" id="3.1.1.17"/>
    </reaction>
</comment>
<dbReference type="InterPro" id="IPR013658">
    <property type="entry name" value="SGL"/>
</dbReference>
<gene>
    <name evidence="17" type="ORF">C6Y45_14580</name>
</gene>
<dbReference type="RefSeq" id="WP_107585968.1">
    <property type="nucleotide sequence ID" value="NZ_PZJJ01000033.1"/>
</dbReference>
<name>A0A2T4U306_9BACI</name>
<evidence type="ECO:0000313" key="17">
    <source>
        <dbReference type="EMBL" id="PTL37784.1"/>
    </source>
</evidence>
<dbReference type="GO" id="GO:0030234">
    <property type="term" value="F:enzyme regulator activity"/>
    <property type="evidence" value="ECO:0007669"/>
    <property type="project" value="InterPro"/>
</dbReference>
<evidence type="ECO:0000256" key="8">
    <source>
        <dbReference type="ARBA" id="ARBA00016808"/>
    </source>
</evidence>
<dbReference type="GO" id="GO:0005509">
    <property type="term" value="F:calcium ion binding"/>
    <property type="evidence" value="ECO:0007669"/>
    <property type="project" value="InterPro"/>
</dbReference>
<feature type="active site" description="Proton donor/acceptor" evidence="14">
    <location>
        <position position="197"/>
    </location>
</feature>
<keyword evidence="11" id="KW-0378">Hydrolase</keyword>
<comment type="cofactor">
    <cofactor evidence="15">
        <name>Zn(2+)</name>
        <dbReference type="ChEBI" id="CHEBI:29105"/>
    </cofactor>
    <text evidence="15">Binds 1 divalent metal cation per subunit.</text>
</comment>
<dbReference type="AlphaFoldDB" id="A0A2T4U306"/>
<dbReference type="EC" id="3.1.1.17" evidence="7"/>
<protein>
    <recommendedName>
        <fullName evidence="8">Regucalcin</fullName>
        <ecNumber evidence="7">3.1.1.17</ecNumber>
    </recommendedName>
    <alternativeName>
        <fullName evidence="13">Gluconolactonase</fullName>
    </alternativeName>
</protein>
<reference evidence="17 18" key="1">
    <citation type="submission" date="2018-03" db="EMBL/GenBank/DDBJ databases">
        <title>Alkalicoccus saliphilus sp. nov., isolated from a mineral pool.</title>
        <authorList>
            <person name="Zhao B."/>
        </authorList>
    </citation>
    <scope>NUCLEOTIDE SEQUENCE [LARGE SCALE GENOMIC DNA]</scope>
    <source>
        <strain evidence="17 18">6AG</strain>
    </source>
</reference>
<keyword evidence="12" id="KW-0106">Calcium</keyword>
<feature type="binding site" evidence="15">
    <location>
        <position position="16"/>
    </location>
    <ligand>
        <name>a divalent metal cation</name>
        <dbReference type="ChEBI" id="CHEBI:60240"/>
    </ligand>
</feature>
<evidence type="ECO:0000256" key="10">
    <source>
        <dbReference type="ARBA" id="ARBA00022723"/>
    </source>
</evidence>
<dbReference type="PANTHER" id="PTHR10907">
    <property type="entry name" value="REGUCALCIN"/>
    <property type="match status" value="1"/>
</dbReference>
<feature type="binding site" evidence="15">
    <location>
        <position position="197"/>
    </location>
    <ligand>
        <name>a divalent metal cation</name>
        <dbReference type="ChEBI" id="CHEBI:60240"/>
    </ligand>
</feature>
<dbReference type="GO" id="GO:0019853">
    <property type="term" value="P:L-ascorbic acid biosynthetic process"/>
    <property type="evidence" value="ECO:0007669"/>
    <property type="project" value="TreeGrafter"/>
</dbReference>
<evidence type="ECO:0000256" key="6">
    <source>
        <dbReference type="ARBA" id="ARBA00008853"/>
    </source>
</evidence>
<comment type="cofactor">
    <cofactor evidence="3">
        <name>Mn(2+)</name>
        <dbReference type="ChEBI" id="CHEBI:29035"/>
    </cofactor>
</comment>
<dbReference type="Proteomes" id="UP000240509">
    <property type="component" value="Unassembled WGS sequence"/>
</dbReference>
<evidence type="ECO:0000256" key="1">
    <source>
        <dbReference type="ARBA" id="ARBA00001589"/>
    </source>
</evidence>
<sequence length="291" mass="32162">MAEAELILDAKAALAEGPAWDDRQNKLIWVDINGYKVNVFDPATGENKSYDVGQHAGAAAVREDGGLILALRDGFYLFEPDTEKLTLLHDPEPHLQGNRFNDGKCDPEGRFWAGTMVLEGDEGDASLYRLDPGRRVETVLTGCTVANGLAWDTKKSVMYHIDTPTKKIRAYDYDPETGNLSNERTAVQVEEDAENPDGMTIDEDGNLWVAFFGGWGVSCYDPETGEELQNIPIPAKQVTSCAFGGENRDELFITTAREGIPDDELEDQPHAGGIFRVKMKVKGAPAYRFRE</sequence>
<evidence type="ECO:0000256" key="13">
    <source>
        <dbReference type="ARBA" id="ARBA00032464"/>
    </source>
</evidence>
<evidence type="ECO:0000256" key="15">
    <source>
        <dbReference type="PIRSR" id="PIRSR605511-2"/>
    </source>
</evidence>
<evidence type="ECO:0000256" key="5">
    <source>
        <dbReference type="ARBA" id="ARBA00004496"/>
    </source>
</evidence>
<evidence type="ECO:0000256" key="9">
    <source>
        <dbReference type="ARBA" id="ARBA00022490"/>
    </source>
</evidence>
<dbReference type="Pfam" id="PF08450">
    <property type="entry name" value="SGL"/>
    <property type="match status" value="1"/>
</dbReference>
<dbReference type="InterPro" id="IPR005511">
    <property type="entry name" value="SMP-30"/>
</dbReference>
<dbReference type="SUPFAM" id="SSF63829">
    <property type="entry name" value="Calcium-dependent phosphotriesterase"/>
    <property type="match status" value="1"/>
</dbReference>
<dbReference type="PRINTS" id="PR01790">
    <property type="entry name" value="SMP30FAMILY"/>
</dbReference>
<evidence type="ECO:0000259" key="16">
    <source>
        <dbReference type="Pfam" id="PF08450"/>
    </source>
</evidence>
<dbReference type="Gene3D" id="2.120.10.30">
    <property type="entry name" value="TolB, C-terminal domain"/>
    <property type="match status" value="1"/>
</dbReference>
<evidence type="ECO:0000256" key="3">
    <source>
        <dbReference type="ARBA" id="ARBA00001936"/>
    </source>
</evidence>
<evidence type="ECO:0000256" key="4">
    <source>
        <dbReference type="ARBA" id="ARBA00001946"/>
    </source>
</evidence>
<dbReference type="GO" id="GO:0005737">
    <property type="term" value="C:cytoplasm"/>
    <property type="evidence" value="ECO:0007669"/>
    <property type="project" value="UniProtKB-SubCell"/>
</dbReference>
<keyword evidence="18" id="KW-1185">Reference proteome</keyword>
<keyword evidence="9" id="KW-0963">Cytoplasm</keyword>
<comment type="subcellular location">
    <subcellularLocation>
        <location evidence="5">Cytoplasm</location>
    </subcellularLocation>
</comment>
<accession>A0A2T4U306</accession>
<feature type="binding site" evidence="15">
    <location>
        <position position="147"/>
    </location>
    <ligand>
        <name>a divalent metal cation</name>
        <dbReference type="ChEBI" id="CHEBI:60240"/>
    </ligand>
</feature>
<dbReference type="PRINTS" id="PR01791">
    <property type="entry name" value="REGUCALCIN"/>
</dbReference>
<evidence type="ECO:0000256" key="12">
    <source>
        <dbReference type="ARBA" id="ARBA00022837"/>
    </source>
</evidence>
<dbReference type="OrthoDB" id="2633250at2"/>
<evidence type="ECO:0000313" key="18">
    <source>
        <dbReference type="Proteomes" id="UP000240509"/>
    </source>
</evidence>
<feature type="binding site" evidence="15">
    <location>
        <position position="119"/>
    </location>
    <ligand>
        <name>substrate</name>
    </ligand>
</feature>
<keyword evidence="15" id="KW-0862">Zinc</keyword>
<feature type="binding site" evidence="15">
    <location>
        <position position="99"/>
    </location>
    <ligand>
        <name>substrate</name>
    </ligand>
</feature>
<comment type="cofactor">
    <cofactor evidence="2">
        <name>Ca(2+)</name>
        <dbReference type="ChEBI" id="CHEBI:29108"/>
    </cofactor>
</comment>
<feature type="binding site" evidence="15">
    <location>
        <position position="101"/>
    </location>
    <ligand>
        <name>substrate</name>
    </ligand>
</feature>
<dbReference type="GO" id="GO:0004341">
    <property type="term" value="F:gluconolactonase activity"/>
    <property type="evidence" value="ECO:0007669"/>
    <property type="project" value="UniProtKB-EC"/>
</dbReference>
<organism evidence="17 18">
    <name type="scientific">Alkalicoccus saliphilus</name>
    <dbReference type="NCBI Taxonomy" id="200989"/>
    <lineage>
        <taxon>Bacteria</taxon>
        <taxon>Bacillati</taxon>
        <taxon>Bacillota</taxon>
        <taxon>Bacilli</taxon>
        <taxon>Bacillales</taxon>
        <taxon>Bacillaceae</taxon>
        <taxon>Alkalicoccus</taxon>
    </lineage>
</organism>
<feature type="domain" description="SMP-30/Gluconolactonase/LRE-like region" evidence="16">
    <location>
        <begin position="14"/>
        <end position="257"/>
    </location>
</feature>
<comment type="cofactor">
    <cofactor evidence="4">
        <name>Mg(2+)</name>
        <dbReference type="ChEBI" id="CHEBI:18420"/>
    </cofactor>
</comment>
<proteinExistence type="inferred from homology"/>
<dbReference type="EMBL" id="PZJJ01000033">
    <property type="protein sequence ID" value="PTL37784.1"/>
    <property type="molecule type" value="Genomic_DNA"/>
</dbReference>
<dbReference type="InterPro" id="IPR008367">
    <property type="entry name" value="Regucalcin"/>
</dbReference>
<evidence type="ECO:0000256" key="14">
    <source>
        <dbReference type="PIRSR" id="PIRSR605511-1"/>
    </source>
</evidence>
<comment type="caution">
    <text evidence="17">The sequence shown here is derived from an EMBL/GenBank/DDBJ whole genome shotgun (WGS) entry which is preliminary data.</text>
</comment>
<evidence type="ECO:0000256" key="2">
    <source>
        <dbReference type="ARBA" id="ARBA00001913"/>
    </source>
</evidence>
<dbReference type="InterPro" id="IPR011042">
    <property type="entry name" value="6-blade_b-propeller_TolB-like"/>
</dbReference>
<comment type="similarity">
    <text evidence="6">Belongs to the SMP-30/CGR1 family.</text>
</comment>
<evidence type="ECO:0000256" key="11">
    <source>
        <dbReference type="ARBA" id="ARBA00022801"/>
    </source>
</evidence>
<dbReference type="PANTHER" id="PTHR10907:SF47">
    <property type="entry name" value="REGUCALCIN"/>
    <property type="match status" value="1"/>
</dbReference>
<keyword evidence="10 15" id="KW-0479">Metal-binding</keyword>
<evidence type="ECO:0000256" key="7">
    <source>
        <dbReference type="ARBA" id="ARBA00013227"/>
    </source>
</evidence>